<evidence type="ECO:0000313" key="2">
    <source>
        <dbReference type="Proteomes" id="UP000193404"/>
    </source>
</evidence>
<dbReference type="KEGG" id="aman:B6F84_03080"/>
<gene>
    <name evidence="1" type="ORF">B6F84_03080</name>
</gene>
<organism evidence="1 2">
    <name type="scientific">Acidianus manzaensis</name>
    <dbReference type="NCBI Taxonomy" id="282676"/>
    <lineage>
        <taxon>Archaea</taxon>
        <taxon>Thermoproteota</taxon>
        <taxon>Thermoprotei</taxon>
        <taxon>Sulfolobales</taxon>
        <taxon>Sulfolobaceae</taxon>
        <taxon>Acidianus</taxon>
    </lineage>
</organism>
<dbReference type="Proteomes" id="UP000193404">
    <property type="component" value="Chromosome"/>
</dbReference>
<evidence type="ECO:0000313" key="1">
    <source>
        <dbReference type="EMBL" id="ARM77038.1"/>
    </source>
</evidence>
<dbReference type="OrthoDB" id="36729at2157"/>
<reference evidence="1 2" key="1">
    <citation type="submission" date="2017-03" db="EMBL/GenBank/DDBJ databases">
        <title>Sulfur activation and transportation mechanism of thermophilic Archaea Acidianus manzaensis YN-25.</title>
        <authorList>
            <person name="Ma Y."/>
            <person name="Yang Y."/>
            <person name="Xia J."/>
        </authorList>
    </citation>
    <scope>NUCLEOTIDE SEQUENCE [LARGE SCALE GENOMIC DNA]</scope>
    <source>
        <strain evidence="1 2">YN-25</strain>
    </source>
</reference>
<dbReference type="AlphaFoldDB" id="A0A1W6K3B9"/>
<dbReference type="STRING" id="282676.B6F84_03080"/>
<dbReference type="EMBL" id="CP020477">
    <property type="protein sequence ID" value="ARM77038.1"/>
    <property type="molecule type" value="Genomic_DNA"/>
</dbReference>
<sequence>MTDLSSSDLLIILDGVEKISLINRGEIFNFFFNRLRNTKEFREYVLENRKYPKINGIIISPIEISYNNPKVLYMILNGYILYDPQNLLQEKRKEIKENKIKIVNYKHDKLIDLGKVKKGEVIDL</sequence>
<protein>
    <submittedName>
        <fullName evidence="1">Uncharacterized protein</fullName>
    </submittedName>
</protein>
<proteinExistence type="predicted"/>
<name>A0A1W6K3B9_9CREN</name>
<accession>A0A1W6K3B9</accession>
<keyword evidence="2" id="KW-1185">Reference proteome</keyword>